<evidence type="ECO:0000259" key="1">
    <source>
        <dbReference type="PROSITE" id="PS50943"/>
    </source>
</evidence>
<dbReference type="OrthoDB" id="9785138at2"/>
<dbReference type="Proteomes" id="UP000095649">
    <property type="component" value="Unassembled WGS sequence"/>
</dbReference>
<organism evidence="2 3">
    <name type="scientific">Faecalibacterium prausnitzii</name>
    <dbReference type="NCBI Taxonomy" id="853"/>
    <lineage>
        <taxon>Bacteria</taxon>
        <taxon>Bacillati</taxon>
        <taxon>Bacillota</taxon>
        <taxon>Clostridia</taxon>
        <taxon>Eubacteriales</taxon>
        <taxon>Oscillospiraceae</taxon>
        <taxon>Faecalibacterium</taxon>
    </lineage>
</organism>
<dbReference type="Pfam" id="PF01381">
    <property type="entry name" value="HTH_3"/>
    <property type="match status" value="1"/>
</dbReference>
<reference evidence="2 3" key="1">
    <citation type="submission" date="2015-09" db="EMBL/GenBank/DDBJ databases">
        <authorList>
            <consortium name="Pathogen Informatics"/>
        </authorList>
    </citation>
    <scope>NUCLEOTIDE SEQUENCE [LARGE SCALE GENOMIC DNA]</scope>
    <source>
        <strain evidence="2 3">2789STDY5834970</strain>
    </source>
</reference>
<accession>A0A173QVE9</accession>
<gene>
    <name evidence="2" type="ORF">ERS852582_00084</name>
</gene>
<dbReference type="EMBL" id="CYXN01000001">
    <property type="protein sequence ID" value="CUM69551.1"/>
    <property type="molecule type" value="Genomic_DNA"/>
</dbReference>
<dbReference type="RefSeq" id="WP_055184316.1">
    <property type="nucleotide sequence ID" value="NZ_CYXN01000001.1"/>
</dbReference>
<name>A0A173QVE9_9FIRM</name>
<dbReference type="AlphaFoldDB" id="A0A173QVE9"/>
<sequence length="167" mass="20025">MAVGDRIKRARNLRGMTQKELGIAIGFEEKSADIRIAQYESNTRTPKEELLRKIAEVLDVNYRSLYEPTLYAAEDVMYTLFELDEHYPGTRLYEVTDTTDPDFPEKHMAVSFRYRLLDDFLKEWQLRKKQLREGEITKEEYLEWKFNWPQTADGCGRYEPKKKWRKE</sequence>
<feature type="domain" description="HTH cro/C1-type" evidence="1">
    <location>
        <begin position="7"/>
        <end position="65"/>
    </location>
</feature>
<evidence type="ECO:0000313" key="3">
    <source>
        <dbReference type="Proteomes" id="UP000095649"/>
    </source>
</evidence>
<dbReference type="GO" id="GO:0003677">
    <property type="term" value="F:DNA binding"/>
    <property type="evidence" value="ECO:0007669"/>
    <property type="project" value="InterPro"/>
</dbReference>
<protein>
    <submittedName>
        <fullName evidence="2">Helix-turn-helix domain</fullName>
    </submittedName>
</protein>
<dbReference type="PROSITE" id="PS50943">
    <property type="entry name" value="HTH_CROC1"/>
    <property type="match status" value="1"/>
</dbReference>
<dbReference type="SUPFAM" id="SSF47413">
    <property type="entry name" value="lambda repressor-like DNA-binding domains"/>
    <property type="match status" value="1"/>
</dbReference>
<evidence type="ECO:0000313" key="2">
    <source>
        <dbReference type="EMBL" id="CUM69551.1"/>
    </source>
</evidence>
<dbReference type="CDD" id="cd00093">
    <property type="entry name" value="HTH_XRE"/>
    <property type="match status" value="1"/>
</dbReference>
<dbReference type="InterPro" id="IPR001387">
    <property type="entry name" value="Cro/C1-type_HTH"/>
</dbReference>
<dbReference type="SMART" id="SM00530">
    <property type="entry name" value="HTH_XRE"/>
    <property type="match status" value="1"/>
</dbReference>
<proteinExistence type="predicted"/>
<dbReference type="InterPro" id="IPR010982">
    <property type="entry name" value="Lambda_DNA-bd_dom_sf"/>
</dbReference>
<dbReference type="Gene3D" id="1.10.260.40">
    <property type="entry name" value="lambda repressor-like DNA-binding domains"/>
    <property type="match status" value="1"/>
</dbReference>